<dbReference type="GeneTree" id="ENSGT00950000185354"/>
<keyword evidence="3" id="KW-1185">Reference proteome</keyword>
<reference evidence="2" key="2">
    <citation type="submission" date="2025-08" db="UniProtKB">
        <authorList>
            <consortium name="Ensembl"/>
        </authorList>
    </citation>
    <scope>IDENTIFICATION</scope>
</reference>
<dbReference type="Proteomes" id="UP000291022">
    <property type="component" value="Unassembled WGS sequence"/>
</dbReference>
<reference evidence="3" key="1">
    <citation type="submission" date="2016-06" db="EMBL/GenBank/DDBJ databases">
        <title>De novo assembly and RNA-Seq shows season-dependent expression and editing in black bear kidneys.</title>
        <authorList>
            <person name="Korstanje R."/>
            <person name="Srivastava A."/>
            <person name="Sarsani V.K."/>
            <person name="Sheehan S.M."/>
            <person name="Seger R.L."/>
            <person name="Barter M.E."/>
            <person name="Lindqvist C."/>
            <person name="Brody L.C."/>
            <person name="Mullikin J.C."/>
        </authorList>
    </citation>
    <scope>NUCLEOTIDE SEQUENCE [LARGE SCALE GENOMIC DNA]</scope>
</reference>
<dbReference type="AlphaFoldDB" id="A0A452S998"/>
<reference evidence="2" key="3">
    <citation type="submission" date="2025-09" db="UniProtKB">
        <authorList>
            <consortium name="Ensembl"/>
        </authorList>
    </citation>
    <scope>IDENTIFICATION</scope>
</reference>
<feature type="region of interest" description="Disordered" evidence="1">
    <location>
        <begin position="1"/>
        <end position="42"/>
    </location>
</feature>
<evidence type="ECO:0000256" key="1">
    <source>
        <dbReference type="SAM" id="MobiDB-lite"/>
    </source>
</evidence>
<name>A0A452S998_URSAM</name>
<organism evidence="2 3">
    <name type="scientific">Ursus americanus</name>
    <name type="common">American black bear</name>
    <name type="synonym">Euarctos americanus</name>
    <dbReference type="NCBI Taxonomy" id="9643"/>
    <lineage>
        <taxon>Eukaryota</taxon>
        <taxon>Metazoa</taxon>
        <taxon>Chordata</taxon>
        <taxon>Craniata</taxon>
        <taxon>Vertebrata</taxon>
        <taxon>Euteleostomi</taxon>
        <taxon>Mammalia</taxon>
        <taxon>Eutheria</taxon>
        <taxon>Laurasiatheria</taxon>
        <taxon>Carnivora</taxon>
        <taxon>Caniformia</taxon>
        <taxon>Ursidae</taxon>
        <taxon>Ursus</taxon>
    </lineage>
</organism>
<protein>
    <submittedName>
        <fullName evidence="2">Uncharacterized protein</fullName>
    </submittedName>
</protein>
<proteinExistence type="predicted"/>
<feature type="compositionally biased region" description="Basic and acidic residues" evidence="1">
    <location>
        <begin position="149"/>
        <end position="166"/>
    </location>
</feature>
<dbReference type="STRING" id="9643.ENSUAMP00000028858"/>
<dbReference type="Ensembl" id="ENSUAMT00000032219.1">
    <property type="protein sequence ID" value="ENSUAMP00000028858.1"/>
    <property type="gene ID" value="ENSUAMG00000022266.1"/>
</dbReference>
<feature type="compositionally biased region" description="Low complexity" evidence="1">
    <location>
        <begin position="1"/>
        <end position="11"/>
    </location>
</feature>
<evidence type="ECO:0000313" key="2">
    <source>
        <dbReference type="Ensembl" id="ENSUAMP00000028858.1"/>
    </source>
</evidence>
<evidence type="ECO:0000313" key="3">
    <source>
        <dbReference type="Proteomes" id="UP000291022"/>
    </source>
</evidence>
<feature type="region of interest" description="Disordered" evidence="1">
    <location>
        <begin position="131"/>
        <end position="166"/>
    </location>
</feature>
<dbReference type="OMA" id="QGTHPED"/>
<accession>A0A452S998</accession>
<sequence length="166" mass="18097">MLTTEEPTEPAETGRLEEDGGPGAHPEDTAVLSGEDSQAEQMLVSGPRLQRQVARLHEAFRSQESRWAAAQRQLQSQMDALTRQNLQLWVGLKASGPPRPGAGEAVAAGSQSAFGKMLPLSTDEEILLKHADRRSHSATVIGQRQSSKHAGEDEDRRNRVRGDKVL</sequence>